<dbReference type="InterPro" id="IPR029044">
    <property type="entry name" value="Nucleotide-diphossugar_trans"/>
</dbReference>
<dbReference type="Gene3D" id="3.90.550.10">
    <property type="entry name" value="Spore Coat Polysaccharide Biosynthesis Protein SpsA, Chain A"/>
    <property type="match status" value="1"/>
</dbReference>
<comment type="caution">
    <text evidence="2">The sequence shown here is derived from an EMBL/GenBank/DDBJ whole genome shotgun (WGS) entry which is preliminary data.</text>
</comment>
<dbReference type="Proteomes" id="UP000603545">
    <property type="component" value="Unassembled WGS sequence"/>
</dbReference>
<protein>
    <submittedName>
        <fullName evidence="2">Glycosyltransferase</fullName>
    </submittedName>
</protein>
<dbReference type="EMBL" id="JACNLL010000035">
    <property type="protein sequence ID" value="MBC8199096.1"/>
    <property type="molecule type" value="Genomic_DNA"/>
</dbReference>
<accession>A0A8J6T9X7</accession>
<dbReference type="GO" id="GO:0016758">
    <property type="term" value="F:hexosyltransferase activity"/>
    <property type="evidence" value="ECO:0007669"/>
    <property type="project" value="UniProtKB-ARBA"/>
</dbReference>
<proteinExistence type="predicted"/>
<dbReference type="PANTHER" id="PTHR22916">
    <property type="entry name" value="GLYCOSYLTRANSFERASE"/>
    <property type="match status" value="1"/>
</dbReference>
<gene>
    <name evidence="2" type="ORF">H8E80_03500</name>
</gene>
<evidence type="ECO:0000313" key="3">
    <source>
        <dbReference type="Proteomes" id="UP000603545"/>
    </source>
</evidence>
<dbReference type="PANTHER" id="PTHR22916:SF3">
    <property type="entry name" value="UDP-GLCNAC:BETAGAL BETA-1,3-N-ACETYLGLUCOSAMINYLTRANSFERASE-LIKE PROTEIN 1"/>
    <property type="match status" value="1"/>
</dbReference>
<name>A0A8J6T9X7_9BACT</name>
<feature type="domain" description="Glycosyltransferase 2-like" evidence="1">
    <location>
        <begin position="7"/>
        <end position="176"/>
    </location>
</feature>
<reference evidence="2 3" key="1">
    <citation type="submission" date="2020-08" db="EMBL/GenBank/DDBJ databases">
        <title>Bridging the membrane lipid divide: bacteria of the FCB group superphylum have the potential to synthesize archaeal ether lipids.</title>
        <authorList>
            <person name="Villanueva L."/>
            <person name="Von Meijenfeldt F.A.B."/>
            <person name="Westbye A.B."/>
            <person name="Yadav S."/>
            <person name="Hopmans E.C."/>
            <person name="Dutilh B.E."/>
            <person name="Sinninghe Damste J.S."/>
        </authorList>
    </citation>
    <scope>NUCLEOTIDE SEQUENCE [LARGE SCALE GENOMIC DNA]</scope>
    <source>
        <strain evidence="2">NIOZ-UU82</strain>
    </source>
</reference>
<evidence type="ECO:0000313" key="2">
    <source>
        <dbReference type="EMBL" id="MBC8199096.1"/>
    </source>
</evidence>
<dbReference type="Pfam" id="PF00535">
    <property type="entry name" value="Glycos_transf_2"/>
    <property type="match status" value="1"/>
</dbReference>
<sequence length="311" mass="36132">MKTVGTVVATYNGERYLDEQLKSIINQSQRPQQIVIVDDCSQDETKEIIRKYVKELPDLFLFIENKENLGAKKTFEIGISKCKTDYIALCDQDDVWKPDKIEKQFNSLEDNRDSKLCFHDLELINKKGDTLANSYWKVAPSDEPLPVIGRQARARLAGFSNPVPGCTMFFSSSLKDYIIPISSSIWIGHDWWISVIAFFFDAPTYIKETLSRYRFHPYQAAGIGTSLKKKKDQRSALAVHARIVREVKRIIHKKKSKRMKLIALNESRHAMSIELIKIIEKCEKINIYQNRKHEYKLLRNRLKKNLVTFIS</sequence>
<dbReference type="InterPro" id="IPR001173">
    <property type="entry name" value="Glyco_trans_2-like"/>
</dbReference>
<organism evidence="2 3">
    <name type="scientific">Candidatus Desulfaltia bathyphila</name>
    <dbReference type="NCBI Taxonomy" id="2841697"/>
    <lineage>
        <taxon>Bacteria</taxon>
        <taxon>Pseudomonadati</taxon>
        <taxon>Thermodesulfobacteriota</taxon>
        <taxon>Desulfobacteria</taxon>
        <taxon>Desulfobacterales</taxon>
        <taxon>Desulfobacterales incertae sedis</taxon>
        <taxon>Candidatus Desulfaltia</taxon>
    </lineage>
</organism>
<evidence type="ECO:0000259" key="1">
    <source>
        <dbReference type="Pfam" id="PF00535"/>
    </source>
</evidence>
<dbReference type="SUPFAM" id="SSF53448">
    <property type="entry name" value="Nucleotide-diphospho-sugar transferases"/>
    <property type="match status" value="1"/>
</dbReference>
<dbReference type="AlphaFoldDB" id="A0A8J6T9X7"/>